<dbReference type="Proteomes" id="UP000015106">
    <property type="component" value="Chromosome 3"/>
</dbReference>
<proteinExistence type="predicted"/>
<dbReference type="EnsemblPlants" id="TuG1812G0300003589.01.T02">
    <property type="protein sequence ID" value="TuG1812G0300003589.01.T02"/>
    <property type="gene ID" value="TuG1812G0300003589.01"/>
</dbReference>
<reference evidence="2" key="1">
    <citation type="journal article" date="2013" name="Nature">
        <title>Draft genome of the wheat A-genome progenitor Triticum urartu.</title>
        <authorList>
            <person name="Ling H.Q."/>
            <person name="Zhao S."/>
            <person name="Liu D."/>
            <person name="Wang J."/>
            <person name="Sun H."/>
            <person name="Zhang C."/>
            <person name="Fan H."/>
            <person name="Li D."/>
            <person name="Dong L."/>
            <person name="Tao Y."/>
            <person name="Gao C."/>
            <person name="Wu H."/>
            <person name="Li Y."/>
            <person name="Cui Y."/>
            <person name="Guo X."/>
            <person name="Zheng S."/>
            <person name="Wang B."/>
            <person name="Yu K."/>
            <person name="Liang Q."/>
            <person name="Yang W."/>
            <person name="Lou X."/>
            <person name="Chen J."/>
            <person name="Feng M."/>
            <person name="Jian J."/>
            <person name="Zhang X."/>
            <person name="Luo G."/>
            <person name="Jiang Y."/>
            <person name="Liu J."/>
            <person name="Wang Z."/>
            <person name="Sha Y."/>
            <person name="Zhang B."/>
            <person name="Wu H."/>
            <person name="Tang D."/>
            <person name="Shen Q."/>
            <person name="Xue P."/>
            <person name="Zou S."/>
            <person name="Wang X."/>
            <person name="Liu X."/>
            <person name="Wang F."/>
            <person name="Yang Y."/>
            <person name="An X."/>
            <person name="Dong Z."/>
            <person name="Zhang K."/>
            <person name="Zhang X."/>
            <person name="Luo M.C."/>
            <person name="Dvorak J."/>
            <person name="Tong Y."/>
            <person name="Wang J."/>
            <person name="Yang H."/>
            <person name="Li Z."/>
            <person name="Wang D."/>
            <person name="Zhang A."/>
            <person name="Wang J."/>
        </authorList>
    </citation>
    <scope>NUCLEOTIDE SEQUENCE</scope>
    <source>
        <strain evidence="2">cv. G1812</strain>
    </source>
</reference>
<organism evidence="1 2">
    <name type="scientific">Triticum urartu</name>
    <name type="common">Red wild einkorn</name>
    <name type="synonym">Crithodium urartu</name>
    <dbReference type="NCBI Taxonomy" id="4572"/>
    <lineage>
        <taxon>Eukaryota</taxon>
        <taxon>Viridiplantae</taxon>
        <taxon>Streptophyta</taxon>
        <taxon>Embryophyta</taxon>
        <taxon>Tracheophyta</taxon>
        <taxon>Spermatophyta</taxon>
        <taxon>Magnoliopsida</taxon>
        <taxon>Liliopsida</taxon>
        <taxon>Poales</taxon>
        <taxon>Poaceae</taxon>
        <taxon>BOP clade</taxon>
        <taxon>Pooideae</taxon>
        <taxon>Triticodae</taxon>
        <taxon>Triticeae</taxon>
        <taxon>Triticinae</taxon>
        <taxon>Triticum</taxon>
    </lineage>
</organism>
<reference evidence="1" key="3">
    <citation type="submission" date="2022-06" db="UniProtKB">
        <authorList>
            <consortium name="EnsemblPlants"/>
        </authorList>
    </citation>
    <scope>IDENTIFICATION</scope>
</reference>
<keyword evidence="2" id="KW-1185">Reference proteome</keyword>
<evidence type="ECO:0000313" key="1">
    <source>
        <dbReference type="EnsemblPlants" id="TuG1812G0300003589.01.T02"/>
    </source>
</evidence>
<evidence type="ECO:0000313" key="2">
    <source>
        <dbReference type="Proteomes" id="UP000015106"/>
    </source>
</evidence>
<sequence length="96" mass="10495">MQSMGRNHGLQILLTWKGKTAAGFDDIGTVGEGVLGARLEMLLASWLVFGDQCKFNQNDFQCLNIAAAPVQYTLEEGFGKTDPMCQLCSTKCGAWF</sequence>
<reference evidence="1" key="2">
    <citation type="submission" date="2018-03" db="EMBL/GenBank/DDBJ databases">
        <title>The Triticum urartu genome reveals the dynamic nature of wheat genome evolution.</title>
        <authorList>
            <person name="Ling H."/>
            <person name="Ma B."/>
            <person name="Shi X."/>
            <person name="Liu H."/>
            <person name="Dong L."/>
            <person name="Sun H."/>
            <person name="Cao Y."/>
            <person name="Gao Q."/>
            <person name="Zheng S."/>
            <person name="Li Y."/>
            <person name="Yu Y."/>
            <person name="Du H."/>
            <person name="Qi M."/>
            <person name="Li Y."/>
            <person name="Yu H."/>
            <person name="Cui Y."/>
            <person name="Wang N."/>
            <person name="Chen C."/>
            <person name="Wu H."/>
            <person name="Zhao Y."/>
            <person name="Zhang J."/>
            <person name="Li Y."/>
            <person name="Zhou W."/>
            <person name="Zhang B."/>
            <person name="Hu W."/>
            <person name="Eijk M."/>
            <person name="Tang J."/>
            <person name="Witsenboer H."/>
            <person name="Zhao S."/>
            <person name="Li Z."/>
            <person name="Zhang A."/>
            <person name="Wang D."/>
            <person name="Liang C."/>
        </authorList>
    </citation>
    <scope>NUCLEOTIDE SEQUENCE [LARGE SCALE GENOMIC DNA]</scope>
    <source>
        <strain evidence="1">cv. G1812</strain>
    </source>
</reference>
<accession>A0A8R7PVK6</accession>
<name>A0A8R7PVK6_TRIUA</name>
<dbReference type="AlphaFoldDB" id="A0A8R7PVK6"/>
<protein>
    <submittedName>
        <fullName evidence="1">Uncharacterized protein</fullName>
    </submittedName>
</protein>
<dbReference type="Gramene" id="TuG1812G0300003589.01.T02">
    <property type="protein sequence ID" value="TuG1812G0300003589.01.T02"/>
    <property type="gene ID" value="TuG1812G0300003589.01"/>
</dbReference>